<dbReference type="RefSeq" id="WP_277812892.1">
    <property type="nucleotide sequence ID" value="NZ_JMIY01000001.1"/>
</dbReference>
<reference evidence="1 2" key="1">
    <citation type="journal article" date="2013" name="Nature">
        <title>Anaerobic oxidation of methane coupled to nitrate reduction in a novel archaeal lineage.</title>
        <authorList>
            <person name="Haroon M.F."/>
            <person name="Hu S."/>
            <person name="Shi Y."/>
            <person name="Imelfort M."/>
            <person name="Keller J."/>
            <person name="Hugenholtz P."/>
            <person name="Yuan Z."/>
            <person name="Tyson G.W."/>
        </authorList>
    </citation>
    <scope>NUCLEOTIDE SEQUENCE [LARGE SCALE GENOMIC DNA]</scope>
    <source>
        <strain evidence="1 2">ANME-2d</strain>
    </source>
</reference>
<evidence type="ECO:0000313" key="2">
    <source>
        <dbReference type="Proteomes" id="UP000027153"/>
    </source>
</evidence>
<gene>
    <name evidence="1" type="ORF">ANME2D_00208</name>
</gene>
<dbReference type="AlphaFoldDB" id="A0A062VBR8"/>
<organism evidence="1 2">
    <name type="scientific">Candidatus Methanoperedens nitratireducens</name>
    <dbReference type="NCBI Taxonomy" id="1392998"/>
    <lineage>
        <taxon>Archaea</taxon>
        <taxon>Methanobacteriati</taxon>
        <taxon>Methanobacteriota</taxon>
        <taxon>Stenosarchaea group</taxon>
        <taxon>Methanomicrobia</taxon>
        <taxon>Methanosarcinales</taxon>
        <taxon>ANME-2 cluster</taxon>
        <taxon>Candidatus Methanoperedentaceae</taxon>
        <taxon>Candidatus Methanoperedens</taxon>
    </lineage>
</organism>
<dbReference type="Proteomes" id="UP000027153">
    <property type="component" value="Unassembled WGS sequence"/>
</dbReference>
<dbReference type="EMBL" id="JMIY01000001">
    <property type="protein sequence ID" value="KCZ73149.1"/>
    <property type="molecule type" value="Genomic_DNA"/>
</dbReference>
<accession>A0A062VBR8</accession>
<proteinExistence type="predicted"/>
<name>A0A062VBR8_9EURY</name>
<sequence length="40" mass="4773">MNKKSEINQKRPALINEAKKVFDELESWVIEEYFVPYQAS</sequence>
<evidence type="ECO:0000313" key="1">
    <source>
        <dbReference type="EMBL" id="KCZ73149.1"/>
    </source>
</evidence>
<protein>
    <submittedName>
        <fullName evidence="1">Uncharacterized protein</fullName>
    </submittedName>
</protein>
<comment type="caution">
    <text evidence="1">The sequence shown here is derived from an EMBL/GenBank/DDBJ whole genome shotgun (WGS) entry which is preliminary data.</text>
</comment>
<keyword evidence="2" id="KW-1185">Reference proteome</keyword>